<feature type="domain" description="TonB-dependent receptor-like beta-barrel" evidence="13">
    <location>
        <begin position="347"/>
        <end position="848"/>
    </location>
</feature>
<proteinExistence type="inferred from homology"/>
<dbReference type="InterPro" id="IPR037066">
    <property type="entry name" value="Plug_dom_sf"/>
</dbReference>
<organism evidence="15 16">
    <name type="scientific">Chitinimonas lacunae</name>
    <dbReference type="NCBI Taxonomy" id="1963018"/>
    <lineage>
        <taxon>Bacteria</taxon>
        <taxon>Pseudomonadati</taxon>
        <taxon>Pseudomonadota</taxon>
        <taxon>Betaproteobacteria</taxon>
        <taxon>Neisseriales</taxon>
        <taxon>Chitinibacteraceae</taxon>
        <taxon>Chitinimonas</taxon>
    </lineage>
</organism>
<keyword evidence="12" id="KW-0732">Signal</keyword>
<evidence type="ECO:0000256" key="8">
    <source>
        <dbReference type="ARBA" id="ARBA00023170"/>
    </source>
</evidence>
<feature type="domain" description="TonB-dependent receptor plug" evidence="14">
    <location>
        <begin position="50"/>
        <end position="162"/>
    </location>
</feature>
<keyword evidence="9 10" id="KW-0998">Cell outer membrane</keyword>
<evidence type="ECO:0000256" key="12">
    <source>
        <dbReference type="SAM" id="SignalP"/>
    </source>
</evidence>
<evidence type="ECO:0000256" key="9">
    <source>
        <dbReference type="ARBA" id="ARBA00023237"/>
    </source>
</evidence>
<reference evidence="16" key="1">
    <citation type="journal article" date="2019" name="Int. J. Syst. Evol. Microbiol.">
        <title>The Global Catalogue of Microorganisms (GCM) 10K type strain sequencing project: providing services to taxonomists for standard genome sequencing and annotation.</title>
        <authorList>
            <consortium name="The Broad Institute Genomics Platform"/>
            <consortium name="The Broad Institute Genome Sequencing Center for Infectious Disease"/>
            <person name="Wu L."/>
            <person name="Ma J."/>
        </authorList>
    </citation>
    <scope>NUCLEOTIDE SEQUENCE [LARGE SCALE GENOMIC DNA]</scope>
    <source>
        <strain evidence="16">LMG 29894</strain>
    </source>
</reference>
<evidence type="ECO:0000313" key="15">
    <source>
        <dbReference type="EMBL" id="MFC4159203.1"/>
    </source>
</evidence>
<sequence>MMKLKRVALAVAAIGYAGLGFSVQAAEVAKAERIDVTGTSIKRVSKEGALPVVTVKREEIERSGAQTVADVLQSLTANAGSFGDQTVAISDSASFSSVSLRGLGPSSTLVLLNGRRVAVASFDSSGGNFVDLNTLPVGAIERVEVLKDGASAIYGSDAIAGVVNIITKRNYKGLEAKAGYRQSDRGDGEEFSTTLSGGLGDLAADGYNLLVSFDFLTREAIRQVDRPWSRFADQRPRNGRDGRSGTGFPISYAKYDPRTPNAPLVFQSAANCPPENVRRSGNSSFCAFDFNPYQDLQPESERYSTFASFNKTLSENARLFIEGSFSNSKTTTRLAPGPLVGDQEFNQDGSFRYLINPDAPTNPFRGSGAYTLVRYRPLEAGGRIMDYDTDTYRLLGGVKGTFSNWDYEVAAGYSASETEQIQNGYYNASKFREALATGRIDPFKTNSPEVINSLLVGPMHSKGKSTSKYIDGKLSGELTELPAGPLGMAVGFEIRRDEIKNVPDINVQAGNVFSTAQDSGANGRQDVDSIFTELNVPLLKQLELQLALRGDRYKYAGRSISNTSPKVALRFQPSSNLLLRASYNEAFHAPSLFQLYKKSESFEFITDPLRCPVTQVDQDCGGFQFKTQVIGNAELEPETAKSYNLGLVFEPVRNVSFGIDYFRIDKKKSIENLTGEVVVDKFPNDPRFVRRLPDEVLPNGTRIPGPIAEVYDKYLNLGVTKTDGFDIDLKFSTDLGSVGKFSFANAMTYVRSHKKSVVDPATKVADPLQEYVDIIDYPRIRNATTFNLDSGSWENTLNINFVDSYSDDEVPSRVTAQTRRVSSFTTVDWQLAYKGIKGARLVFGAKNLFDREPPSIQSGSTASSGYNGNLIDGRGRMLYISGSYTFF</sequence>
<keyword evidence="7 10" id="KW-0472">Membrane</keyword>
<evidence type="ECO:0000256" key="5">
    <source>
        <dbReference type="ARBA" id="ARBA00022692"/>
    </source>
</evidence>
<dbReference type="RefSeq" id="WP_378162709.1">
    <property type="nucleotide sequence ID" value="NZ_JBHSBU010000001.1"/>
</dbReference>
<comment type="caution">
    <text evidence="15">The sequence shown here is derived from an EMBL/GenBank/DDBJ whole genome shotgun (WGS) entry which is preliminary data.</text>
</comment>
<comment type="similarity">
    <text evidence="2 10 11">Belongs to the TonB-dependent receptor family.</text>
</comment>
<gene>
    <name evidence="15" type="ORF">ACFOW7_07505</name>
</gene>
<dbReference type="CDD" id="cd01347">
    <property type="entry name" value="ligand_gated_channel"/>
    <property type="match status" value="1"/>
</dbReference>
<keyword evidence="8 15" id="KW-0675">Receptor</keyword>
<evidence type="ECO:0000256" key="3">
    <source>
        <dbReference type="ARBA" id="ARBA00022448"/>
    </source>
</evidence>
<dbReference type="Gene3D" id="2.40.170.20">
    <property type="entry name" value="TonB-dependent receptor, beta-barrel domain"/>
    <property type="match status" value="1"/>
</dbReference>
<dbReference type="Proteomes" id="UP001595791">
    <property type="component" value="Unassembled WGS sequence"/>
</dbReference>
<evidence type="ECO:0000259" key="14">
    <source>
        <dbReference type="Pfam" id="PF07715"/>
    </source>
</evidence>
<evidence type="ECO:0000256" key="10">
    <source>
        <dbReference type="PROSITE-ProRule" id="PRU01360"/>
    </source>
</evidence>
<feature type="signal peptide" evidence="12">
    <location>
        <begin position="1"/>
        <end position="25"/>
    </location>
</feature>
<dbReference type="InterPro" id="IPR039426">
    <property type="entry name" value="TonB-dep_rcpt-like"/>
</dbReference>
<dbReference type="PANTHER" id="PTHR47234:SF2">
    <property type="entry name" value="TONB-DEPENDENT RECEPTOR"/>
    <property type="match status" value="1"/>
</dbReference>
<dbReference type="Pfam" id="PF07715">
    <property type="entry name" value="Plug"/>
    <property type="match status" value="1"/>
</dbReference>
<dbReference type="PANTHER" id="PTHR47234">
    <property type="match status" value="1"/>
</dbReference>
<keyword evidence="16" id="KW-1185">Reference proteome</keyword>
<dbReference type="PROSITE" id="PS52016">
    <property type="entry name" value="TONB_DEPENDENT_REC_3"/>
    <property type="match status" value="1"/>
</dbReference>
<keyword evidence="4 10" id="KW-1134">Transmembrane beta strand</keyword>
<dbReference type="SUPFAM" id="SSF56935">
    <property type="entry name" value="Porins"/>
    <property type="match status" value="1"/>
</dbReference>
<evidence type="ECO:0000259" key="13">
    <source>
        <dbReference type="Pfam" id="PF00593"/>
    </source>
</evidence>
<dbReference type="Gene3D" id="2.170.130.10">
    <property type="entry name" value="TonB-dependent receptor, plug domain"/>
    <property type="match status" value="1"/>
</dbReference>
<dbReference type="EMBL" id="JBHSBU010000001">
    <property type="protein sequence ID" value="MFC4159203.1"/>
    <property type="molecule type" value="Genomic_DNA"/>
</dbReference>
<evidence type="ECO:0000256" key="1">
    <source>
        <dbReference type="ARBA" id="ARBA00004571"/>
    </source>
</evidence>
<dbReference type="InterPro" id="IPR012910">
    <property type="entry name" value="Plug_dom"/>
</dbReference>
<keyword evidence="6 11" id="KW-0798">TonB box</keyword>
<feature type="chain" id="PRO_5046241613" evidence="12">
    <location>
        <begin position="26"/>
        <end position="887"/>
    </location>
</feature>
<evidence type="ECO:0000256" key="7">
    <source>
        <dbReference type="ARBA" id="ARBA00023136"/>
    </source>
</evidence>
<protein>
    <submittedName>
        <fullName evidence="15">TonB-dependent receptor</fullName>
    </submittedName>
</protein>
<evidence type="ECO:0000256" key="4">
    <source>
        <dbReference type="ARBA" id="ARBA00022452"/>
    </source>
</evidence>
<name>A0ABV8MQ04_9NEIS</name>
<dbReference type="InterPro" id="IPR000531">
    <property type="entry name" value="Beta-barrel_TonB"/>
</dbReference>
<accession>A0ABV8MQ04</accession>
<dbReference type="InterPro" id="IPR036942">
    <property type="entry name" value="Beta-barrel_TonB_sf"/>
</dbReference>
<comment type="subcellular location">
    <subcellularLocation>
        <location evidence="1 10">Cell outer membrane</location>
        <topology evidence="1 10">Multi-pass membrane protein</topology>
    </subcellularLocation>
</comment>
<evidence type="ECO:0000256" key="11">
    <source>
        <dbReference type="RuleBase" id="RU003357"/>
    </source>
</evidence>
<keyword evidence="5 10" id="KW-0812">Transmembrane</keyword>
<keyword evidence="3 10" id="KW-0813">Transport</keyword>
<evidence type="ECO:0000256" key="2">
    <source>
        <dbReference type="ARBA" id="ARBA00009810"/>
    </source>
</evidence>
<dbReference type="Pfam" id="PF00593">
    <property type="entry name" value="TonB_dep_Rec_b-barrel"/>
    <property type="match status" value="1"/>
</dbReference>
<evidence type="ECO:0000256" key="6">
    <source>
        <dbReference type="ARBA" id="ARBA00023077"/>
    </source>
</evidence>
<evidence type="ECO:0000313" key="16">
    <source>
        <dbReference type="Proteomes" id="UP001595791"/>
    </source>
</evidence>